<proteinExistence type="predicted"/>
<dbReference type="SMART" id="SM00347">
    <property type="entry name" value="HTH_MARR"/>
    <property type="match status" value="1"/>
</dbReference>
<evidence type="ECO:0000259" key="4">
    <source>
        <dbReference type="PROSITE" id="PS50995"/>
    </source>
</evidence>
<evidence type="ECO:0000256" key="2">
    <source>
        <dbReference type="ARBA" id="ARBA00023125"/>
    </source>
</evidence>
<feature type="domain" description="HTH marR-type" evidence="4">
    <location>
        <begin position="11"/>
        <end position="141"/>
    </location>
</feature>
<dbReference type="RefSeq" id="WP_194133168.1">
    <property type="nucleotide sequence ID" value="NZ_JADFFK010000001.1"/>
</dbReference>
<dbReference type="InterPro" id="IPR036390">
    <property type="entry name" value="WH_DNA-bd_sf"/>
</dbReference>
<reference evidence="5 6" key="1">
    <citation type="journal article" date="2021" name="Int. J. Syst. Evol. Microbiol.">
        <title>Salipiger mangrovisoli sp. nov., isolated from mangrove soil and the proposal for the reclassification of Paraphaeobacter pallidus as Salipiger pallidus comb. nov.</title>
        <authorList>
            <person name="Du J."/>
            <person name="Liu Y."/>
            <person name="Pei T."/>
            <person name="Deng M.R."/>
            <person name="Zhu H."/>
        </authorList>
    </citation>
    <scope>NUCLEOTIDE SEQUENCE [LARGE SCALE GENOMIC DNA]</scope>
    <source>
        <strain evidence="5 6">6D45A</strain>
    </source>
</reference>
<accession>A0ABR9WXB6</accession>
<dbReference type="Proteomes" id="UP000607796">
    <property type="component" value="Unassembled WGS sequence"/>
</dbReference>
<evidence type="ECO:0000256" key="3">
    <source>
        <dbReference type="ARBA" id="ARBA00023163"/>
    </source>
</evidence>
<organism evidence="5 6">
    <name type="scientific">Salipiger mangrovisoli</name>
    <dbReference type="NCBI Taxonomy" id="2865933"/>
    <lineage>
        <taxon>Bacteria</taxon>
        <taxon>Pseudomonadati</taxon>
        <taxon>Pseudomonadota</taxon>
        <taxon>Alphaproteobacteria</taxon>
        <taxon>Rhodobacterales</taxon>
        <taxon>Roseobacteraceae</taxon>
        <taxon>Salipiger</taxon>
    </lineage>
</organism>
<keyword evidence="2" id="KW-0238">DNA-binding</keyword>
<dbReference type="PRINTS" id="PR00598">
    <property type="entry name" value="HTHMARR"/>
</dbReference>
<dbReference type="Pfam" id="PF12802">
    <property type="entry name" value="MarR_2"/>
    <property type="match status" value="1"/>
</dbReference>
<dbReference type="PROSITE" id="PS50995">
    <property type="entry name" value="HTH_MARR_2"/>
    <property type="match status" value="1"/>
</dbReference>
<dbReference type="InterPro" id="IPR000835">
    <property type="entry name" value="HTH_MarR-typ"/>
</dbReference>
<dbReference type="SUPFAM" id="SSF46785">
    <property type="entry name" value="Winged helix' DNA-binding domain"/>
    <property type="match status" value="1"/>
</dbReference>
<name>A0ABR9WXB6_9RHOB</name>
<keyword evidence="6" id="KW-1185">Reference proteome</keyword>
<keyword evidence="3" id="KW-0804">Transcription</keyword>
<sequence>MSDPDTPNDPQTRLLEALLEAMREIRTHYDTSAQEVGLTFSRARVVSELARREGATQAELACALGIEAPALKRQLDALEASGFIERRALDGDARKRALHLTQRARSSKITGFLERVRADLLADIPAGDQDVAQRTLERIAQNAKGLR</sequence>
<dbReference type="PANTHER" id="PTHR33164:SF64">
    <property type="entry name" value="TRANSCRIPTIONAL REGULATOR SLYA"/>
    <property type="match status" value="1"/>
</dbReference>
<keyword evidence="1" id="KW-0805">Transcription regulation</keyword>
<evidence type="ECO:0000313" key="6">
    <source>
        <dbReference type="Proteomes" id="UP000607796"/>
    </source>
</evidence>
<dbReference type="InterPro" id="IPR039422">
    <property type="entry name" value="MarR/SlyA-like"/>
</dbReference>
<dbReference type="EMBL" id="JADFFK010000001">
    <property type="protein sequence ID" value="MBE9635876.1"/>
    <property type="molecule type" value="Genomic_DNA"/>
</dbReference>
<dbReference type="PANTHER" id="PTHR33164">
    <property type="entry name" value="TRANSCRIPTIONAL REGULATOR, MARR FAMILY"/>
    <property type="match status" value="1"/>
</dbReference>
<evidence type="ECO:0000313" key="5">
    <source>
        <dbReference type="EMBL" id="MBE9635876.1"/>
    </source>
</evidence>
<comment type="caution">
    <text evidence="5">The sequence shown here is derived from an EMBL/GenBank/DDBJ whole genome shotgun (WGS) entry which is preliminary data.</text>
</comment>
<dbReference type="InterPro" id="IPR036388">
    <property type="entry name" value="WH-like_DNA-bd_sf"/>
</dbReference>
<evidence type="ECO:0000256" key="1">
    <source>
        <dbReference type="ARBA" id="ARBA00023015"/>
    </source>
</evidence>
<dbReference type="Gene3D" id="1.10.10.10">
    <property type="entry name" value="Winged helix-like DNA-binding domain superfamily/Winged helix DNA-binding domain"/>
    <property type="match status" value="1"/>
</dbReference>
<protein>
    <submittedName>
        <fullName evidence="5">MarR family transcriptional regulator</fullName>
    </submittedName>
</protein>
<gene>
    <name evidence="5" type="ORF">IQ782_03385</name>
</gene>